<dbReference type="AlphaFoldDB" id="A0A7X0C852"/>
<dbReference type="EMBL" id="JACHJB010000003">
    <property type="protein sequence ID" value="MBB6350062.1"/>
    <property type="molecule type" value="Genomic_DNA"/>
</dbReference>
<keyword evidence="3" id="KW-1185">Reference proteome</keyword>
<feature type="region of interest" description="Disordered" evidence="1">
    <location>
        <begin position="32"/>
        <end position="53"/>
    </location>
</feature>
<organism evidence="2 3">
    <name type="scientific">Nonomuraea muscovyensis</name>
    <dbReference type="NCBI Taxonomy" id="1124761"/>
    <lineage>
        <taxon>Bacteria</taxon>
        <taxon>Bacillati</taxon>
        <taxon>Actinomycetota</taxon>
        <taxon>Actinomycetes</taxon>
        <taxon>Streptosporangiales</taxon>
        <taxon>Streptosporangiaceae</taxon>
        <taxon>Nonomuraea</taxon>
    </lineage>
</organism>
<dbReference type="Proteomes" id="UP000583800">
    <property type="component" value="Unassembled WGS sequence"/>
</dbReference>
<evidence type="ECO:0000313" key="3">
    <source>
        <dbReference type="Proteomes" id="UP000583800"/>
    </source>
</evidence>
<protein>
    <submittedName>
        <fullName evidence="2">Uncharacterized protein</fullName>
    </submittedName>
</protein>
<evidence type="ECO:0000256" key="1">
    <source>
        <dbReference type="SAM" id="MobiDB-lite"/>
    </source>
</evidence>
<gene>
    <name evidence="2" type="ORF">FHU36_006634</name>
</gene>
<sequence length="53" mass="6091">MSGDIVNAEIEYELMKSNANELRAAAARHRRVREAEKANKSERRSVFGKRRTS</sequence>
<dbReference type="RefSeq" id="WP_185088962.1">
    <property type="nucleotide sequence ID" value="NZ_JACHJB010000003.1"/>
</dbReference>
<comment type="caution">
    <text evidence="2">The sequence shown here is derived from an EMBL/GenBank/DDBJ whole genome shotgun (WGS) entry which is preliminary data.</text>
</comment>
<name>A0A7X0C852_9ACTN</name>
<proteinExistence type="predicted"/>
<reference evidence="2 3" key="1">
    <citation type="submission" date="2020-08" db="EMBL/GenBank/DDBJ databases">
        <title>Sequencing the genomes of 1000 actinobacteria strains.</title>
        <authorList>
            <person name="Klenk H.-P."/>
        </authorList>
    </citation>
    <scope>NUCLEOTIDE SEQUENCE [LARGE SCALE GENOMIC DNA]</scope>
    <source>
        <strain evidence="2 3">DSM 45913</strain>
    </source>
</reference>
<accession>A0A7X0C852</accession>
<feature type="compositionally biased region" description="Basic and acidic residues" evidence="1">
    <location>
        <begin position="33"/>
        <end position="45"/>
    </location>
</feature>
<evidence type="ECO:0000313" key="2">
    <source>
        <dbReference type="EMBL" id="MBB6350062.1"/>
    </source>
</evidence>